<accession>A0A7S4N358</accession>
<dbReference type="CDD" id="cd00159">
    <property type="entry name" value="RhoGAP"/>
    <property type="match status" value="1"/>
</dbReference>
<feature type="compositionally biased region" description="Basic and acidic residues" evidence="2">
    <location>
        <begin position="626"/>
        <end position="642"/>
    </location>
</feature>
<dbReference type="Gene3D" id="1.10.555.10">
    <property type="entry name" value="Rho GTPase activation protein"/>
    <property type="match status" value="1"/>
</dbReference>
<evidence type="ECO:0000259" key="3">
    <source>
        <dbReference type="PROSITE" id="PS50003"/>
    </source>
</evidence>
<keyword evidence="1" id="KW-0343">GTPase activation</keyword>
<evidence type="ECO:0000313" key="5">
    <source>
        <dbReference type="EMBL" id="CAE2262593.1"/>
    </source>
</evidence>
<dbReference type="GO" id="GO:0005096">
    <property type="term" value="F:GTPase activator activity"/>
    <property type="evidence" value="ECO:0007669"/>
    <property type="project" value="UniProtKB-KW"/>
</dbReference>
<feature type="compositionally biased region" description="Polar residues" evidence="2">
    <location>
        <begin position="541"/>
        <end position="556"/>
    </location>
</feature>
<dbReference type="SUPFAM" id="SSF48350">
    <property type="entry name" value="GTPase activation domain, GAP"/>
    <property type="match status" value="1"/>
</dbReference>
<feature type="compositionally biased region" description="Low complexity" evidence="2">
    <location>
        <begin position="581"/>
        <end position="599"/>
    </location>
</feature>
<feature type="compositionally biased region" description="Low complexity" evidence="2">
    <location>
        <begin position="520"/>
        <end position="540"/>
    </location>
</feature>
<dbReference type="InterPro" id="IPR000198">
    <property type="entry name" value="RhoGAP_dom"/>
</dbReference>
<dbReference type="InterPro" id="IPR011993">
    <property type="entry name" value="PH-like_dom_sf"/>
</dbReference>
<feature type="compositionally biased region" description="Pro residues" evidence="2">
    <location>
        <begin position="600"/>
        <end position="613"/>
    </location>
</feature>
<evidence type="ECO:0000256" key="1">
    <source>
        <dbReference type="ARBA" id="ARBA00022468"/>
    </source>
</evidence>
<sequence>MAAKGREINVEVKMHNRTCFMKVDTKETTLEILKRIADKFGISHPAEFCIMVPSVMDVDGTPMWMDHNSTLNSVYLADGGVLQVKRHPQVLNVFRADCVPIADYVKTFDPDQKGKFTFKADFNDSPLDLVPLWKTVEGLVQKDVQYVFMCVIKPPSGPKTSFFVNSQKSLYEQKIPDDGNIVLYPFSQFMKLTAEQLAATQPELSGYLIKSSIKNDRQTPTKRRWCVLKDHFLYYFKGSSGSPSGVIPLEFYGAYQESDDPLTLRLVANQFDKNNMLMAEAKGAFLLKFESQKQFEEWFPIISQHCSNYAGKDVFGLSLSILMARKSSWFSDVPEIAYKTFNFLSHEMDSEGLFRLSGLTSQVDLYRNMWNMGIAVDYEKEKTDPHTVASLFKKWLREMPDPLLTHERYSDFVQLFGKTEREKLDKFPKLLNSLPTANKKMVMELNAFAYKISEKSEINKMTAKNLAIVFGPNLLQTQDMNQMAADSAAINDVTEFMIAHHPTILNAMTPFKFAKKSTFQGNSKGSSFGSGSAAQKGKGQNHSQARGLTMGNTRGMNSPRTNTQSSSSSPVLPPVRPSAPPSHSAGHPPVRPPTHAKTPPALPPTHAPAPVLPPIQGGQAGGASVKELRRRLEEEERRSDELERRIEILENILRERGEL</sequence>
<dbReference type="PANTHER" id="PTHR45808">
    <property type="entry name" value="RHO GTPASE-ACTIVATING PROTEIN 68F"/>
    <property type="match status" value="1"/>
</dbReference>
<feature type="region of interest" description="Disordered" evidence="2">
    <location>
        <begin position="520"/>
        <end position="642"/>
    </location>
</feature>
<dbReference type="Pfam" id="PF00620">
    <property type="entry name" value="RhoGAP"/>
    <property type="match status" value="1"/>
</dbReference>
<name>A0A7S4N358_9EUKA</name>
<organism evidence="5">
    <name type="scientific">Paramoeba aestuarina</name>
    <dbReference type="NCBI Taxonomy" id="180227"/>
    <lineage>
        <taxon>Eukaryota</taxon>
        <taxon>Amoebozoa</taxon>
        <taxon>Discosea</taxon>
        <taxon>Flabellinia</taxon>
        <taxon>Dactylopodida</taxon>
        <taxon>Paramoebidae</taxon>
        <taxon>Paramoeba</taxon>
    </lineage>
</organism>
<feature type="compositionally biased region" description="Pro residues" evidence="2">
    <location>
        <begin position="571"/>
        <end position="580"/>
    </location>
</feature>
<dbReference type="GO" id="GO:0005737">
    <property type="term" value="C:cytoplasm"/>
    <property type="evidence" value="ECO:0007669"/>
    <property type="project" value="TreeGrafter"/>
</dbReference>
<evidence type="ECO:0008006" key="6">
    <source>
        <dbReference type="Google" id="ProtNLM"/>
    </source>
</evidence>
<feature type="domain" description="PH" evidence="3">
    <location>
        <begin position="201"/>
        <end position="307"/>
    </location>
</feature>
<dbReference type="PANTHER" id="PTHR45808:SF16">
    <property type="entry name" value="RHO GTPASE-ACTIVATING PROTEIN GACR"/>
    <property type="match status" value="1"/>
</dbReference>
<dbReference type="PROSITE" id="PS50238">
    <property type="entry name" value="RHOGAP"/>
    <property type="match status" value="1"/>
</dbReference>
<reference evidence="5" key="1">
    <citation type="submission" date="2021-01" db="EMBL/GenBank/DDBJ databases">
        <authorList>
            <person name="Corre E."/>
            <person name="Pelletier E."/>
            <person name="Niang G."/>
            <person name="Scheremetjew M."/>
            <person name="Finn R."/>
            <person name="Kale V."/>
            <person name="Holt S."/>
            <person name="Cochrane G."/>
            <person name="Meng A."/>
            <person name="Brown T."/>
            <person name="Cohen L."/>
        </authorList>
    </citation>
    <scope>NUCLEOTIDE SEQUENCE</scope>
    <source>
        <strain evidence="5">SoJaBio B1-5/56/2</strain>
    </source>
</reference>
<dbReference type="InterPro" id="IPR008936">
    <property type="entry name" value="Rho_GTPase_activation_prot"/>
</dbReference>
<dbReference type="EMBL" id="HBKR01000081">
    <property type="protein sequence ID" value="CAE2262593.1"/>
    <property type="molecule type" value="Transcribed_RNA"/>
</dbReference>
<feature type="domain" description="Rho-GAP" evidence="4">
    <location>
        <begin position="317"/>
        <end position="505"/>
    </location>
</feature>
<dbReference type="SMART" id="SM00233">
    <property type="entry name" value="PH"/>
    <property type="match status" value="1"/>
</dbReference>
<dbReference type="AlphaFoldDB" id="A0A7S4N358"/>
<dbReference type="Gene3D" id="3.10.20.90">
    <property type="entry name" value="Phosphatidylinositol 3-kinase Catalytic Subunit, Chain A, domain 1"/>
    <property type="match status" value="1"/>
</dbReference>
<proteinExistence type="predicted"/>
<protein>
    <recommendedName>
        <fullName evidence="6">Rho-GAP domain-containing protein</fullName>
    </recommendedName>
</protein>
<dbReference type="Gene3D" id="2.30.29.30">
    <property type="entry name" value="Pleckstrin-homology domain (PH domain)/Phosphotyrosine-binding domain (PTB)"/>
    <property type="match status" value="1"/>
</dbReference>
<dbReference type="InterPro" id="IPR001849">
    <property type="entry name" value="PH_domain"/>
</dbReference>
<evidence type="ECO:0000259" key="4">
    <source>
        <dbReference type="PROSITE" id="PS50238"/>
    </source>
</evidence>
<dbReference type="PROSITE" id="PS50003">
    <property type="entry name" value="PH_DOMAIN"/>
    <property type="match status" value="1"/>
</dbReference>
<dbReference type="GO" id="GO:0007264">
    <property type="term" value="P:small GTPase-mediated signal transduction"/>
    <property type="evidence" value="ECO:0007669"/>
    <property type="project" value="TreeGrafter"/>
</dbReference>
<evidence type="ECO:0000256" key="2">
    <source>
        <dbReference type="SAM" id="MobiDB-lite"/>
    </source>
</evidence>
<dbReference type="SUPFAM" id="SSF50729">
    <property type="entry name" value="PH domain-like"/>
    <property type="match status" value="1"/>
</dbReference>
<gene>
    <name evidence="5" type="ORF">NAES01612_LOCUS41</name>
</gene>
<dbReference type="Pfam" id="PF00169">
    <property type="entry name" value="PH"/>
    <property type="match status" value="1"/>
</dbReference>
<dbReference type="SMART" id="SM00324">
    <property type="entry name" value="RhoGAP"/>
    <property type="match status" value="1"/>
</dbReference>
<feature type="compositionally biased region" description="Low complexity" evidence="2">
    <location>
        <begin position="557"/>
        <end position="570"/>
    </location>
</feature>